<reference evidence="1" key="1">
    <citation type="journal article" date="2014" name="Mitochondrion">
        <title>Comparative analysis of 11 Brassicales mitochondrial genomes and the mitochondrial transcriptome of Brassica oleracea.</title>
        <authorList>
            <person name="Grewe F."/>
            <person name="Edger P.P."/>
            <person name="Keren I."/>
            <person name="Sultan L."/>
            <person name="Pires J.C."/>
            <person name="Ostersetzer-Biran O."/>
            <person name="Mower J.P."/>
        </authorList>
    </citation>
    <scope>NUCLEOTIDE SEQUENCE</scope>
</reference>
<dbReference type="EMBL" id="KJ820684">
    <property type="protein sequence ID" value="AIC83318.1"/>
    <property type="molecule type" value="Genomic_DNA"/>
</dbReference>
<evidence type="ECO:0000313" key="1">
    <source>
        <dbReference type="EMBL" id="AIC83318.1"/>
    </source>
</evidence>
<dbReference type="AlphaFoldDB" id="A0A068BHI4"/>
<dbReference type="GeneID" id="19736903"/>
<proteinExistence type="predicted"/>
<sequence length="127" mass="13689">MFTPDPPSALPTCIPGNGKRKTGIVNPRFAVVSLTVCLTGESAVSTAFPFAGCFSSLRVPIFVRLGRLRGSTLAFCFVWFLPGALYRIACASSSNRVGAEYIDEAVPGMKAHSLVLWNSFTSVEQKR</sequence>
<keyword evidence="1" id="KW-0496">Mitochondrion</keyword>
<dbReference type="RefSeq" id="YP_009045715.1">
    <property type="nucleotide sequence ID" value="NC_024429.1"/>
</dbReference>
<accession>A0A068BHI4</accession>
<protein>
    <submittedName>
        <fullName evidence="1">Orf127a</fullName>
    </submittedName>
</protein>
<geneLocation type="mitochondrion" evidence="1"/>
<organism evidence="1">
    <name type="scientific">Batis maritima</name>
    <name type="common">Maritime saltwort</name>
    <dbReference type="NCBI Taxonomy" id="4436"/>
    <lineage>
        <taxon>Eukaryota</taxon>
        <taxon>Viridiplantae</taxon>
        <taxon>Streptophyta</taxon>
        <taxon>Embryophyta</taxon>
        <taxon>Tracheophyta</taxon>
        <taxon>Spermatophyta</taxon>
        <taxon>Magnoliopsida</taxon>
        <taxon>eudicotyledons</taxon>
        <taxon>Gunneridae</taxon>
        <taxon>Pentapetalae</taxon>
        <taxon>rosids</taxon>
        <taxon>malvids</taxon>
        <taxon>Brassicales</taxon>
        <taxon>Bataceae</taxon>
        <taxon>Batis</taxon>
    </lineage>
</organism>
<gene>
    <name evidence="1" type="primary">orf127a</name>
</gene>
<name>A0A068BHI4_BATMA</name>